<dbReference type="SUPFAM" id="SSF160935">
    <property type="entry name" value="VPA0735-like"/>
    <property type="match status" value="2"/>
</dbReference>
<reference evidence="2" key="1">
    <citation type="submission" date="2021-03" db="EMBL/GenBank/DDBJ databases">
        <authorList>
            <person name="Kanchanasin P."/>
            <person name="Saeng-In P."/>
            <person name="Phongsopitanun W."/>
            <person name="Yuki M."/>
            <person name="Kudo T."/>
            <person name="Ohkuma M."/>
            <person name="Tanasupawat S."/>
        </authorList>
    </citation>
    <scope>NUCLEOTIDE SEQUENCE</scope>
    <source>
        <strain evidence="2">GKU 128</strain>
    </source>
</reference>
<comment type="caution">
    <text evidence="2">The sequence shown here is derived from an EMBL/GenBank/DDBJ whole genome shotgun (WGS) entry which is preliminary data.</text>
</comment>
<evidence type="ECO:0000259" key="1">
    <source>
        <dbReference type="Pfam" id="PF06742"/>
    </source>
</evidence>
<dbReference type="RefSeq" id="WP_208263222.1">
    <property type="nucleotide sequence ID" value="NZ_JAGEOJ010000031.1"/>
</dbReference>
<protein>
    <submittedName>
        <fullName evidence="2">DUF1214 domain-containing protein</fullName>
    </submittedName>
</protein>
<proteinExistence type="predicted"/>
<name>A0A939PL74_9ACTN</name>
<sequence length="350" mass="39915">METGTGAVVEEILDELKELRRRLAGDPALDETSVLEAHKWIFSMLRTGLDTQVWSDTGRPRFTDIVGPYHKWGGDNADAFYCYAPLDPARRYRVSGRRGDAVYFSLTVYGGPDDGRYSERIVASVNDRELDVAEDGSFEVMLGPQEKTRLEPDAVCVITRDYVADPQHDRRTEWHIECLDPPAEPRRDTDADLARRFRAALTWLREQSRMVLPLEDDNRVDEPYPVPTETFGWAAGDAAYAMGVFALGDDEALVIEGRSPDCAFWNLCLWNPFLHTYDYDQERVTINGHQIVYEPDGSWRIVIAAADPGHPNWISTAGHPRGRLWFRWFLPEHTPERLGTRVVRLSDMSL</sequence>
<keyword evidence="3" id="KW-1185">Reference proteome</keyword>
<gene>
    <name evidence="2" type="ORF">J4573_48450</name>
</gene>
<accession>A0A939PL74</accession>
<dbReference type="AlphaFoldDB" id="A0A939PL74"/>
<dbReference type="Pfam" id="PF06742">
    <property type="entry name" value="DUF1214"/>
    <property type="match status" value="2"/>
</dbReference>
<dbReference type="EMBL" id="JAGEOJ010000031">
    <property type="protein sequence ID" value="MBO2454992.1"/>
    <property type="molecule type" value="Genomic_DNA"/>
</dbReference>
<dbReference type="InterPro" id="IPR010621">
    <property type="entry name" value="DUF1214"/>
</dbReference>
<evidence type="ECO:0000313" key="2">
    <source>
        <dbReference type="EMBL" id="MBO2454992.1"/>
    </source>
</evidence>
<dbReference type="Gene3D" id="2.60.120.1600">
    <property type="match status" value="1"/>
</dbReference>
<organism evidence="2 3">
    <name type="scientific">Actinomadura barringtoniae</name>
    <dbReference type="NCBI Taxonomy" id="1427535"/>
    <lineage>
        <taxon>Bacteria</taxon>
        <taxon>Bacillati</taxon>
        <taxon>Actinomycetota</taxon>
        <taxon>Actinomycetes</taxon>
        <taxon>Streptosporangiales</taxon>
        <taxon>Thermomonosporaceae</taxon>
        <taxon>Actinomadura</taxon>
    </lineage>
</organism>
<dbReference type="Proteomes" id="UP000669179">
    <property type="component" value="Unassembled WGS sequence"/>
</dbReference>
<feature type="domain" description="DUF1214" evidence="1">
    <location>
        <begin position="85"/>
        <end position="147"/>
    </location>
</feature>
<evidence type="ECO:0000313" key="3">
    <source>
        <dbReference type="Proteomes" id="UP000669179"/>
    </source>
</evidence>
<feature type="domain" description="DUF1214" evidence="1">
    <location>
        <begin position="259"/>
        <end position="332"/>
    </location>
</feature>